<comment type="caution">
    <text evidence="3">The sequence shown here is derived from an EMBL/GenBank/DDBJ whole genome shotgun (WGS) entry which is preliminary data.</text>
</comment>
<dbReference type="EMBL" id="JBGFUD010019097">
    <property type="protein sequence ID" value="MFH4984600.1"/>
    <property type="molecule type" value="Genomic_DNA"/>
</dbReference>
<evidence type="ECO:0000259" key="2">
    <source>
        <dbReference type="PROSITE" id="PS51004"/>
    </source>
</evidence>
<keyword evidence="4" id="KW-1185">Reference proteome</keyword>
<feature type="domain" description="Sema" evidence="2">
    <location>
        <begin position="1"/>
        <end position="70"/>
    </location>
</feature>
<evidence type="ECO:0000256" key="1">
    <source>
        <dbReference type="PROSITE-ProRule" id="PRU00352"/>
    </source>
</evidence>
<dbReference type="SUPFAM" id="SSF101912">
    <property type="entry name" value="Sema domain"/>
    <property type="match status" value="1"/>
</dbReference>
<organism evidence="3 4">
    <name type="scientific">Gnathostoma spinigerum</name>
    <dbReference type="NCBI Taxonomy" id="75299"/>
    <lineage>
        <taxon>Eukaryota</taxon>
        <taxon>Metazoa</taxon>
        <taxon>Ecdysozoa</taxon>
        <taxon>Nematoda</taxon>
        <taxon>Chromadorea</taxon>
        <taxon>Rhabditida</taxon>
        <taxon>Spirurina</taxon>
        <taxon>Gnathostomatomorpha</taxon>
        <taxon>Gnathostomatoidea</taxon>
        <taxon>Gnathostomatidae</taxon>
        <taxon>Gnathostoma</taxon>
    </lineage>
</organism>
<dbReference type="AlphaFoldDB" id="A0ABD6F4J3"/>
<accession>A0ABD6F4J3</accession>
<dbReference type="PANTHER" id="PTHR11036:SF127">
    <property type="entry name" value="SEMAPHORIN-1A"/>
    <property type="match status" value="1"/>
</dbReference>
<dbReference type="Gene3D" id="2.130.10.10">
    <property type="entry name" value="YVTN repeat-like/Quinoprotein amine dehydrogenase"/>
    <property type="match status" value="1"/>
</dbReference>
<dbReference type="InterPro" id="IPR001627">
    <property type="entry name" value="Semap_dom"/>
</dbReference>
<dbReference type="PANTHER" id="PTHR11036">
    <property type="entry name" value="SEMAPHORIN"/>
    <property type="match status" value="1"/>
</dbReference>
<dbReference type="InterPro" id="IPR036352">
    <property type="entry name" value="Semap_dom_sf"/>
</dbReference>
<sequence>MAAGDSLSLQVLEWTSPGQTVEDCLMKGKTKTECRNYIRVLVRQSNGRCLVCGTHAFSPKCREYAYSHDD</sequence>
<protein>
    <recommendedName>
        <fullName evidence="2">Sema domain-containing protein</fullName>
    </recommendedName>
</protein>
<feature type="non-terminal residue" evidence="3">
    <location>
        <position position="70"/>
    </location>
</feature>
<comment type="caution">
    <text evidence="1">Lacks conserved residue(s) required for the propagation of feature annotation.</text>
</comment>
<dbReference type="InterPro" id="IPR027231">
    <property type="entry name" value="Semaphorin"/>
</dbReference>
<reference evidence="3 4" key="1">
    <citation type="submission" date="2024-08" db="EMBL/GenBank/DDBJ databases">
        <title>Gnathostoma spinigerum genome.</title>
        <authorList>
            <person name="Gonzalez-Bertolin B."/>
            <person name="Monzon S."/>
            <person name="Zaballos A."/>
            <person name="Jimenez P."/>
            <person name="Dekumyoy P."/>
            <person name="Varona S."/>
            <person name="Cuesta I."/>
            <person name="Sumanam S."/>
            <person name="Adisakwattana P."/>
            <person name="Gasser R.B."/>
            <person name="Hernandez-Gonzalez A."/>
            <person name="Young N.D."/>
            <person name="Perteguer M.J."/>
        </authorList>
    </citation>
    <scope>NUCLEOTIDE SEQUENCE [LARGE SCALE GENOMIC DNA]</scope>
    <source>
        <strain evidence="3">AL3</strain>
        <tissue evidence="3">Liver</tissue>
    </source>
</reference>
<evidence type="ECO:0000313" key="3">
    <source>
        <dbReference type="EMBL" id="MFH4984600.1"/>
    </source>
</evidence>
<dbReference type="Proteomes" id="UP001608902">
    <property type="component" value="Unassembled WGS sequence"/>
</dbReference>
<dbReference type="PROSITE" id="PS51004">
    <property type="entry name" value="SEMA"/>
    <property type="match status" value="1"/>
</dbReference>
<name>A0ABD6F4J3_9BILA</name>
<dbReference type="InterPro" id="IPR015943">
    <property type="entry name" value="WD40/YVTN_repeat-like_dom_sf"/>
</dbReference>
<proteinExistence type="predicted"/>
<gene>
    <name evidence="3" type="ORF">AB6A40_011309</name>
</gene>
<evidence type="ECO:0000313" key="4">
    <source>
        <dbReference type="Proteomes" id="UP001608902"/>
    </source>
</evidence>